<dbReference type="PANTHER" id="PTHR11654">
    <property type="entry name" value="OLIGOPEPTIDE TRANSPORTER-RELATED"/>
    <property type="match status" value="1"/>
</dbReference>
<keyword evidence="4" id="KW-1185">Reference proteome</keyword>
<dbReference type="OrthoDB" id="8904098at2759"/>
<comment type="similarity">
    <text evidence="1">Belongs to the major facilitator superfamily. Phosphate:H(+) symporter (TC 2.A.1.9) family.</text>
</comment>
<organism evidence="3 4">
    <name type="scientific">Phtheirospermum japonicum</name>
    <dbReference type="NCBI Taxonomy" id="374723"/>
    <lineage>
        <taxon>Eukaryota</taxon>
        <taxon>Viridiplantae</taxon>
        <taxon>Streptophyta</taxon>
        <taxon>Embryophyta</taxon>
        <taxon>Tracheophyta</taxon>
        <taxon>Spermatophyta</taxon>
        <taxon>Magnoliopsida</taxon>
        <taxon>eudicotyledons</taxon>
        <taxon>Gunneridae</taxon>
        <taxon>Pentapetalae</taxon>
        <taxon>asterids</taxon>
        <taxon>lamiids</taxon>
        <taxon>Lamiales</taxon>
        <taxon>Orobanchaceae</taxon>
        <taxon>Orobanchaceae incertae sedis</taxon>
        <taxon>Phtheirospermum</taxon>
    </lineage>
</organism>
<feature type="transmembrane region" description="Helical" evidence="2">
    <location>
        <begin position="68"/>
        <end position="87"/>
    </location>
</feature>
<dbReference type="EMBL" id="BMAC01000378">
    <property type="protein sequence ID" value="GFP95223.1"/>
    <property type="molecule type" value="Genomic_DNA"/>
</dbReference>
<evidence type="ECO:0000313" key="4">
    <source>
        <dbReference type="Proteomes" id="UP000653305"/>
    </source>
</evidence>
<accession>A0A830CH41</accession>
<name>A0A830CH41_9LAMI</name>
<keyword evidence="2" id="KW-0472">Membrane</keyword>
<evidence type="ECO:0000313" key="3">
    <source>
        <dbReference type="EMBL" id="GFP95223.1"/>
    </source>
</evidence>
<dbReference type="Proteomes" id="UP000653305">
    <property type="component" value="Unassembled WGS sequence"/>
</dbReference>
<gene>
    <name evidence="3" type="ORF">PHJA_001666700</name>
</gene>
<comment type="caution">
    <text evidence="3">The sequence shown here is derived from an EMBL/GenBank/DDBJ whole genome shotgun (WGS) entry which is preliminary data.</text>
</comment>
<keyword evidence="2" id="KW-0812">Transmembrane</keyword>
<dbReference type="Gene3D" id="1.20.1250.20">
    <property type="entry name" value="MFS general substrate transporter like domains"/>
    <property type="match status" value="1"/>
</dbReference>
<evidence type="ECO:0000256" key="1">
    <source>
        <dbReference type="ARBA" id="ARBA00044504"/>
    </source>
</evidence>
<keyword evidence="2" id="KW-1133">Transmembrane helix</keyword>
<evidence type="ECO:0000256" key="2">
    <source>
        <dbReference type="SAM" id="Phobius"/>
    </source>
</evidence>
<dbReference type="InterPro" id="IPR036259">
    <property type="entry name" value="MFS_trans_sf"/>
</dbReference>
<protein>
    <submittedName>
        <fullName evidence="3">Protein nrt1/ ptr family 5.12</fullName>
    </submittedName>
</protein>
<reference evidence="3" key="1">
    <citation type="submission" date="2020-07" db="EMBL/GenBank/DDBJ databases">
        <title>Ethylene signaling mediates host invasion by parasitic plants.</title>
        <authorList>
            <person name="Yoshida S."/>
        </authorList>
    </citation>
    <scope>NUCLEOTIDE SEQUENCE</scope>
    <source>
        <strain evidence="3">Okayama</strain>
    </source>
</reference>
<proteinExistence type="inferred from homology"/>
<sequence length="177" mass="21243">MSVCWLAPQYSIFGISEAFTMVGLQEFFYDQVPNDLRSIGLALYLKSDEWPGKDSWFSDNLNQAHLDYFYWLLSGLSAVAFVAYVYFAKSYIYNRKGMYLYIHCVTRYMVSYLIRFIYLHNIYRLQRKFQPSLYYYRTRNREKKDGSQRNIYWAQGGVIPITEEVYPNMPKKYNLIM</sequence>
<feature type="transmembrane region" description="Helical" evidence="2">
    <location>
        <begin position="99"/>
        <end position="118"/>
    </location>
</feature>
<dbReference type="AlphaFoldDB" id="A0A830CH41"/>